<accession>A0A9P0D9V1</accession>
<keyword evidence="2" id="KW-1185">Reference proteome</keyword>
<dbReference type="EMBL" id="OV651820">
    <property type="protein sequence ID" value="CAH1114609.1"/>
    <property type="molecule type" value="Genomic_DNA"/>
</dbReference>
<gene>
    <name evidence="1" type="ORF">PSYICH_LOCUS14336</name>
</gene>
<name>A0A9P0D9V1_9CUCU</name>
<dbReference type="AlphaFoldDB" id="A0A9P0D9V1"/>
<protein>
    <submittedName>
        <fullName evidence="1">Uncharacterized protein</fullName>
    </submittedName>
</protein>
<organism evidence="1 2">
    <name type="scientific">Psylliodes chrysocephalus</name>
    <dbReference type="NCBI Taxonomy" id="3402493"/>
    <lineage>
        <taxon>Eukaryota</taxon>
        <taxon>Metazoa</taxon>
        <taxon>Ecdysozoa</taxon>
        <taxon>Arthropoda</taxon>
        <taxon>Hexapoda</taxon>
        <taxon>Insecta</taxon>
        <taxon>Pterygota</taxon>
        <taxon>Neoptera</taxon>
        <taxon>Endopterygota</taxon>
        <taxon>Coleoptera</taxon>
        <taxon>Polyphaga</taxon>
        <taxon>Cucujiformia</taxon>
        <taxon>Chrysomeloidea</taxon>
        <taxon>Chrysomelidae</taxon>
        <taxon>Galerucinae</taxon>
        <taxon>Alticini</taxon>
        <taxon>Psylliodes</taxon>
    </lineage>
</organism>
<proteinExistence type="predicted"/>
<dbReference type="Proteomes" id="UP001153636">
    <property type="component" value="Chromosome 8"/>
</dbReference>
<dbReference type="OrthoDB" id="6747053at2759"/>
<evidence type="ECO:0000313" key="2">
    <source>
        <dbReference type="Proteomes" id="UP001153636"/>
    </source>
</evidence>
<reference evidence="1" key="1">
    <citation type="submission" date="2022-01" db="EMBL/GenBank/DDBJ databases">
        <authorList>
            <person name="King R."/>
        </authorList>
    </citation>
    <scope>NUCLEOTIDE SEQUENCE</scope>
</reference>
<evidence type="ECO:0000313" key="1">
    <source>
        <dbReference type="EMBL" id="CAH1114609.1"/>
    </source>
</evidence>
<sequence>MTCFTKLYQHVMKLALTVFFQINELREIAMDESCIVSQKQEFQRECFCIYDKLKKMRNRSEDYSKVSEDFGFLSGPSLQKRTVADLENCVKDLGNKYSRDVDTLEIAHKRAA</sequence>